<sequence>MNCVESKNNYKLISFTSVQRLSSIYRNVENYERREEWERRITLIDMYPPQRIHLMNYLLFYITLIQKYLWRKEIDYPLEPGARTLKFIIFRDLLTLVNLRKLKKSLEIGIMIKELKMKTRCFFELKLDKNGFYAGINVEYPIEVAVFDDFRAGIMKPEEFINLIDYRVYNMNKGGSVKNNYKLMIFTSVQRLSSIYRNIKEFERREQWERRIELIDMYPPQRVHLGR</sequence>
<keyword evidence="2" id="KW-1185">Reference proteome</keyword>
<dbReference type="EMBL" id="MCOG01000355">
    <property type="protein sequence ID" value="ORY13974.1"/>
    <property type="molecule type" value="Genomic_DNA"/>
</dbReference>
<gene>
    <name evidence="1" type="ORF">LY90DRAFT_518115</name>
</gene>
<comment type="caution">
    <text evidence="1">The sequence shown here is derived from an EMBL/GenBank/DDBJ whole genome shotgun (WGS) entry which is preliminary data.</text>
</comment>
<reference evidence="1 2" key="1">
    <citation type="submission" date="2016-08" db="EMBL/GenBank/DDBJ databases">
        <title>A Parts List for Fungal Cellulosomes Revealed by Comparative Genomics.</title>
        <authorList>
            <consortium name="DOE Joint Genome Institute"/>
            <person name="Haitjema C.H."/>
            <person name="Gilmore S.P."/>
            <person name="Henske J.K."/>
            <person name="Solomon K.V."/>
            <person name="De Groot R."/>
            <person name="Kuo A."/>
            <person name="Mondo S.J."/>
            <person name="Salamov A.A."/>
            <person name="Labutti K."/>
            <person name="Zhao Z."/>
            <person name="Chiniquy J."/>
            <person name="Barry K."/>
            <person name="Brewer H.M."/>
            <person name="Purvine S.O."/>
            <person name="Wright A.T."/>
            <person name="Boxma B."/>
            <person name="Van Alen T."/>
            <person name="Hackstein J.H."/>
            <person name="Baker S.E."/>
            <person name="Grigoriev I.V."/>
            <person name="O'Malley M.A."/>
        </authorList>
    </citation>
    <scope>NUCLEOTIDE SEQUENCE [LARGE SCALE GENOMIC DNA]</scope>
    <source>
        <strain evidence="1 2">G1</strain>
    </source>
</reference>
<dbReference type="AlphaFoldDB" id="A0A1Y1ZUU1"/>
<protein>
    <submittedName>
        <fullName evidence="1">Uncharacterized protein</fullName>
    </submittedName>
</protein>
<organism evidence="1 2">
    <name type="scientific">Neocallimastix californiae</name>
    <dbReference type="NCBI Taxonomy" id="1754190"/>
    <lineage>
        <taxon>Eukaryota</taxon>
        <taxon>Fungi</taxon>
        <taxon>Fungi incertae sedis</taxon>
        <taxon>Chytridiomycota</taxon>
        <taxon>Chytridiomycota incertae sedis</taxon>
        <taxon>Neocallimastigomycetes</taxon>
        <taxon>Neocallimastigales</taxon>
        <taxon>Neocallimastigaceae</taxon>
        <taxon>Neocallimastix</taxon>
    </lineage>
</organism>
<evidence type="ECO:0000313" key="2">
    <source>
        <dbReference type="Proteomes" id="UP000193920"/>
    </source>
</evidence>
<proteinExistence type="predicted"/>
<accession>A0A1Y1ZUU1</accession>
<name>A0A1Y1ZUU1_9FUNG</name>
<evidence type="ECO:0000313" key="1">
    <source>
        <dbReference type="EMBL" id="ORY13974.1"/>
    </source>
</evidence>
<dbReference type="Proteomes" id="UP000193920">
    <property type="component" value="Unassembled WGS sequence"/>
</dbReference>
<dbReference type="OrthoDB" id="10397411at2759"/>